<evidence type="ECO:0000313" key="2">
    <source>
        <dbReference type="EMBL" id="BAX81780.1"/>
    </source>
</evidence>
<keyword evidence="2" id="KW-0808">Transferase</keyword>
<organism evidence="2 3">
    <name type="scientific">Labilibaculum antarcticum</name>
    <dbReference type="NCBI Taxonomy" id="1717717"/>
    <lineage>
        <taxon>Bacteria</taxon>
        <taxon>Pseudomonadati</taxon>
        <taxon>Bacteroidota</taxon>
        <taxon>Bacteroidia</taxon>
        <taxon>Marinilabiliales</taxon>
        <taxon>Marinifilaceae</taxon>
        <taxon>Labilibaculum</taxon>
    </lineage>
</organism>
<reference evidence="3" key="2">
    <citation type="journal article" date="2020" name="Antonie Van Leeuwenhoek">
        <title>Labilibaculum antarcticum sp. nov., a novel facultative anaerobic, psychrotorelant bacterium isolated from marine sediment of Antarctica.</title>
        <authorList>
            <person name="Watanabe M."/>
            <person name="Kojima H."/>
            <person name="Fukui M."/>
        </authorList>
    </citation>
    <scope>NUCLEOTIDE SEQUENCE [LARGE SCALE GENOMIC DNA]</scope>
    <source>
        <strain evidence="3">SPP2</strain>
    </source>
</reference>
<gene>
    <name evidence="2" type="ORF">ALGA_3482</name>
</gene>
<reference evidence="2 3" key="1">
    <citation type="journal article" date="2018" name="Mar. Genomics">
        <title>Complete genome sequence of Marinifilaceae bacterium strain SPP2, isolated from the Antarctic marine sediment.</title>
        <authorList>
            <person name="Watanabe M."/>
            <person name="Kojima H."/>
            <person name="Fukui M."/>
        </authorList>
    </citation>
    <scope>NUCLEOTIDE SEQUENCE [LARGE SCALE GENOMIC DNA]</scope>
    <source>
        <strain evidence="2 3">SPP2</strain>
    </source>
</reference>
<dbReference type="Proteomes" id="UP000218267">
    <property type="component" value="Chromosome"/>
</dbReference>
<dbReference type="SUPFAM" id="SSF52777">
    <property type="entry name" value="CoA-dependent acyltransferases"/>
    <property type="match status" value="1"/>
</dbReference>
<dbReference type="GO" id="GO:0008811">
    <property type="term" value="F:chloramphenicol O-acetyltransferase activity"/>
    <property type="evidence" value="ECO:0007669"/>
    <property type="project" value="InterPro"/>
</dbReference>
<dbReference type="InterPro" id="IPR001707">
    <property type="entry name" value="Cmp_AcTrfase"/>
</dbReference>
<keyword evidence="3" id="KW-1185">Reference proteome</keyword>
<dbReference type="PIRSF" id="PIRSF000440">
    <property type="entry name" value="CAT"/>
    <property type="match status" value="1"/>
</dbReference>
<proteinExistence type="predicted"/>
<dbReference type="SMART" id="SM01059">
    <property type="entry name" value="CAT"/>
    <property type="match status" value="1"/>
</dbReference>
<protein>
    <submittedName>
        <fullName evidence="2">Chloramphenicol acetyltransferase</fullName>
    </submittedName>
</protein>
<evidence type="ECO:0000256" key="1">
    <source>
        <dbReference type="PIRSR" id="PIRSR000440-1"/>
    </source>
</evidence>
<dbReference type="InterPro" id="IPR023213">
    <property type="entry name" value="CAT-like_dom_sf"/>
</dbReference>
<dbReference type="EMBL" id="AP018042">
    <property type="protein sequence ID" value="BAX81780.1"/>
    <property type="molecule type" value="Genomic_DNA"/>
</dbReference>
<evidence type="ECO:0000313" key="3">
    <source>
        <dbReference type="Proteomes" id="UP000218267"/>
    </source>
</evidence>
<dbReference type="AlphaFoldDB" id="A0A1Y1CNB4"/>
<dbReference type="Gene3D" id="3.30.559.10">
    <property type="entry name" value="Chloramphenicol acetyltransferase-like domain"/>
    <property type="match status" value="1"/>
</dbReference>
<dbReference type="KEGG" id="mbas:ALGA_3482"/>
<dbReference type="Pfam" id="PF00302">
    <property type="entry name" value="CAT"/>
    <property type="match status" value="1"/>
</dbReference>
<dbReference type="PANTHER" id="PTHR38474:SF1">
    <property type="entry name" value="SLR0299 PROTEIN"/>
    <property type="match status" value="1"/>
</dbReference>
<feature type="active site" description="Proton acceptor" evidence="1">
    <location>
        <position position="184"/>
    </location>
</feature>
<accession>A0A1Y1CNB4</accession>
<name>A0A1Y1CNB4_9BACT</name>
<sequence length="208" mass="24795">MIEINIDNWERKAQYNFFKDFDDPFMGTTSNIECSQMYMKAKESNESFFIHYMHKALQVINEIPEFRLRILGEKVVQYPIINGTTTVFKHDKTFNFCYFKYIKNFNDFYIQTTNAIELAQKNELLVSKPMQDLIHVSVIPWRSFTSIKHPRIFKDSDSIPKLVFGKVFKTEEKYFMPVSVDAHHALMDGYHVSEFFNKFEVLLSEKQY</sequence>
<dbReference type="RefSeq" id="WP_096431485.1">
    <property type="nucleotide sequence ID" value="NZ_AP018042.1"/>
</dbReference>
<dbReference type="PANTHER" id="PTHR38474">
    <property type="entry name" value="SLR0299 PROTEIN"/>
    <property type="match status" value="1"/>
</dbReference>
<dbReference type="OrthoDB" id="9801766at2"/>